<dbReference type="Pfam" id="PF09349">
    <property type="entry name" value="OHCU_decarbox"/>
    <property type="match status" value="1"/>
</dbReference>
<dbReference type="UniPathway" id="UPA00394">
    <property type="reaction ID" value="UER00652"/>
</dbReference>
<dbReference type="PANTHER" id="PTHR43466:SF1">
    <property type="entry name" value="2-OXO-4-HYDROXY-4-CARBOXY-5-UREIDOIMIDAZOLINE DECARBOXYLASE-RELATED"/>
    <property type="match status" value="1"/>
</dbReference>
<evidence type="ECO:0000256" key="1">
    <source>
        <dbReference type="ARBA" id="ARBA00001163"/>
    </source>
</evidence>
<gene>
    <name evidence="8" type="ORF">AtDm6_1574</name>
</gene>
<dbReference type="GO" id="GO:0019628">
    <property type="term" value="P:urate catabolic process"/>
    <property type="evidence" value="ECO:0007669"/>
    <property type="project" value="UniProtKB-UniPathway"/>
</dbReference>
<proteinExistence type="predicted"/>
<dbReference type="STRING" id="104102.AtDm6_1574"/>
<dbReference type="NCBIfam" id="TIGR03164">
    <property type="entry name" value="UHCUDC"/>
    <property type="match status" value="1"/>
</dbReference>
<dbReference type="PATRIC" id="fig|104102.7.peg.1555"/>
<comment type="caution">
    <text evidence="8">The sequence shown here is derived from an EMBL/GenBank/DDBJ whole genome shotgun (WGS) entry which is preliminary data.</text>
</comment>
<evidence type="ECO:0000256" key="3">
    <source>
        <dbReference type="ARBA" id="ARBA00012257"/>
    </source>
</evidence>
<name>A0A094YT12_9PROT</name>
<dbReference type="InterPro" id="IPR018020">
    <property type="entry name" value="OHCU_decarboxylase"/>
</dbReference>
<reference evidence="8 9" key="1">
    <citation type="submission" date="2014-06" db="EMBL/GenBank/DDBJ databases">
        <title>Functional and comparative genomic analyses of the Drosophila gut microbiota identify candidate symbiosis factors.</title>
        <authorList>
            <person name="Newell P.D."/>
            <person name="Chaston J.M."/>
            <person name="Douglas A.E."/>
        </authorList>
    </citation>
    <scope>NUCLEOTIDE SEQUENCE [LARGE SCALE GENOMIC DNA]</scope>
    <source>
        <strain evidence="8 9">DmCS_006</strain>
    </source>
</reference>
<evidence type="ECO:0000256" key="2">
    <source>
        <dbReference type="ARBA" id="ARBA00004754"/>
    </source>
</evidence>
<feature type="domain" description="Oxo-4-hydroxy-4-carboxy-5-ureidoimidazoline decarboxylase" evidence="7">
    <location>
        <begin position="7"/>
        <end position="166"/>
    </location>
</feature>
<keyword evidence="5" id="KW-0210">Decarboxylase</keyword>
<accession>A0A094YT12</accession>
<dbReference type="EMBL" id="JOKM01000056">
    <property type="protein sequence ID" value="KGB23734.1"/>
    <property type="molecule type" value="Genomic_DNA"/>
</dbReference>
<organism evidence="8 9">
    <name type="scientific">Acetobacter tropicalis</name>
    <dbReference type="NCBI Taxonomy" id="104102"/>
    <lineage>
        <taxon>Bacteria</taxon>
        <taxon>Pseudomonadati</taxon>
        <taxon>Pseudomonadota</taxon>
        <taxon>Alphaproteobacteria</taxon>
        <taxon>Acetobacterales</taxon>
        <taxon>Acetobacteraceae</taxon>
        <taxon>Acetobacter</taxon>
    </lineage>
</organism>
<dbReference type="GO" id="GO:0051997">
    <property type="term" value="F:2-oxo-4-hydroxy-4-carboxy-5-ureidoimidazoline decarboxylase activity"/>
    <property type="evidence" value="ECO:0007669"/>
    <property type="project" value="UniProtKB-EC"/>
</dbReference>
<keyword evidence="9" id="KW-1185">Reference proteome</keyword>
<dbReference type="InterPro" id="IPR036778">
    <property type="entry name" value="OHCU_decarboxylase_sf"/>
</dbReference>
<evidence type="ECO:0000259" key="7">
    <source>
        <dbReference type="Pfam" id="PF09349"/>
    </source>
</evidence>
<dbReference type="AlphaFoldDB" id="A0A094YT12"/>
<evidence type="ECO:0000256" key="4">
    <source>
        <dbReference type="ARBA" id="ARBA00022631"/>
    </source>
</evidence>
<dbReference type="GO" id="GO:0006144">
    <property type="term" value="P:purine nucleobase metabolic process"/>
    <property type="evidence" value="ECO:0007669"/>
    <property type="project" value="UniProtKB-KW"/>
</dbReference>
<keyword evidence="6" id="KW-0456">Lyase</keyword>
<dbReference type="EC" id="4.1.1.97" evidence="3"/>
<evidence type="ECO:0000256" key="6">
    <source>
        <dbReference type="ARBA" id="ARBA00023239"/>
    </source>
</evidence>
<dbReference type="Proteomes" id="UP000029448">
    <property type="component" value="Unassembled WGS sequence"/>
</dbReference>
<protein>
    <recommendedName>
        <fullName evidence="3">2-oxo-4-hydroxy-4-carboxy-5-ureidoimidazoline decarboxylase</fullName>
        <ecNumber evidence="3">4.1.1.97</ecNumber>
    </recommendedName>
</protein>
<evidence type="ECO:0000313" key="8">
    <source>
        <dbReference type="EMBL" id="KGB23734.1"/>
    </source>
</evidence>
<keyword evidence="4" id="KW-0659">Purine metabolism</keyword>
<dbReference type="GO" id="GO:0000255">
    <property type="term" value="P:allantoin metabolic process"/>
    <property type="evidence" value="ECO:0007669"/>
    <property type="project" value="InterPro"/>
</dbReference>
<dbReference type="GeneID" id="89479884"/>
<sequence>MTLDDVNALTPPAFVSEFGDIYEHSPWIAEKAEKERPFSSLSAMEAVFSRIIKQADQNAKHTLVCAHPELGHRAGIDPALSEESAHEQGGAGLDKLTPEEYERFQTLNTAYRAKFDMPFVICVRKAGKAPKTVILEAMNRRLKSSTQDELTEALAQIDTIASLRLRDKVQG</sequence>
<comment type="pathway">
    <text evidence="2">Purine metabolism; urate degradation; (S)-allantoin from urate: step 3/3.</text>
</comment>
<comment type="catalytic activity">
    <reaction evidence="1">
        <text>5-hydroxy-2-oxo-4-ureido-2,5-dihydro-1H-imidazole-5-carboxylate + H(+) = (S)-allantoin + CO2</text>
        <dbReference type="Rhea" id="RHEA:26301"/>
        <dbReference type="ChEBI" id="CHEBI:15378"/>
        <dbReference type="ChEBI" id="CHEBI:15678"/>
        <dbReference type="ChEBI" id="CHEBI:16526"/>
        <dbReference type="ChEBI" id="CHEBI:58639"/>
        <dbReference type="EC" id="4.1.1.97"/>
    </reaction>
</comment>
<evidence type="ECO:0000313" key="9">
    <source>
        <dbReference type="Proteomes" id="UP000029448"/>
    </source>
</evidence>
<dbReference type="Gene3D" id="1.10.3330.10">
    <property type="entry name" value="Oxo-4-hydroxy-4-carboxy-5-ureidoimidazoline decarboxylase"/>
    <property type="match status" value="1"/>
</dbReference>
<dbReference type="SUPFAM" id="SSF158694">
    <property type="entry name" value="UraD-Like"/>
    <property type="match status" value="1"/>
</dbReference>
<dbReference type="RefSeq" id="WP_035379675.1">
    <property type="nucleotide sequence ID" value="NZ_JACAOJ010000053.1"/>
</dbReference>
<dbReference type="PANTHER" id="PTHR43466">
    <property type="entry name" value="2-OXO-4-HYDROXY-4-CARBOXY-5-UREIDOIMIDAZOLINE DECARBOXYLASE-RELATED"/>
    <property type="match status" value="1"/>
</dbReference>
<evidence type="ECO:0000256" key="5">
    <source>
        <dbReference type="ARBA" id="ARBA00022793"/>
    </source>
</evidence>
<dbReference type="InterPro" id="IPR017580">
    <property type="entry name" value="OHCU_decarboxylase-1"/>
</dbReference>